<evidence type="ECO:0000313" key="2">
    <source>
        <dbReference type="EMBL" id="OAT80202.1"/>
    </source>
</evidence>
<proteinExistence type="predicted"/>
<organism evidence="2 3">
    <name type="scientific">Desulfotomaculum copahuensis</name>
    <dbReference type="NCBI Taxonomy" id="1838280"/>
    <lineage>
        <taxon>Bacteria</taxon>
        <taxon>Bacillati</taxon>
        <taxon>Bacillota</taxon>
        <taxon>Clostridia</taxon>
        <taxon>Eubacteriales</taxon>
        <taxon>Desulfotomaculaceae</taxon>
        <taxon>Desulfotomaculum</taxon>
    </lineage>
</organism>
<gene>
    <name evidence="2" type="ORF">A6M21_00890</name>
</gene>
<dbReference type="STRING" id="1838280.A6M21_00890"/>
<evidence type="ECO:0000259" key="1">
    <source>
        <dbReference type="PROSITE" id="PS50103"/>
    </source>
</evidence>
<evidence type="ECO:0000313" key="3">
    <source>
        <dbReference type="Proteomes" id="UP000078532"/>
    </source>
</evidence>
<dbReference type="PROSITE" id="PS50103">
    <property type="entry name" value="ZF_C3H1"/>
    <property type="match status" value="1"/>
</dbReference>
<comment type="caution">
    <text evidence="2">The sequence shown here is derived from an EMBL/GenBank/DDBJ whole genome shotgun (WGS) entry which is preliminary data.</text>
</comment>
<keyword evidence="3" id="KW-1185">Reference proteome</keyword>
<dbReference type="InterPro" id="IPR000571">
    <property type="entry name" value="Znf_CCCH"/>
</dbReference>
<reference evidence="2 3" key="1">
    <citation type="submission" date="2016-04" db="EMBL/GenBank/DDBJ databases">
        <authorList>
            <person name="Evans L.H."/>
            <person name="Alamgir A."/>
            <person name="Owens N."/>
            <person name="Weber N.D."/>
            <person name="Virtaneva K."/>
            <person name="Barbian K."/>
            <person name="Babar A."/>
            <person name="Rosenke K."/>
        </authorList>
    </citation>
    <scope>NUCLEOTIDE SEQUENCE [LARGE SCALE GENOMIC DNA]</scope>
    <source>
        <strain evidence="2 3">LMa1</strain>
    </source>
</reference>
<dbReference type="AlphaFoldDB" id="A0A1B7LBV7"/>
<name>A0A1B7LBV7_9FIRM</name>
<dbReference type="EMBL" id="LYVF01000184">
    <property type="protein sequence ID" value="OAT80202.1"/>
    <property type="molecule type" value="Genomic_DNA"/>
</dbReference>
<accession>A0A1B7LBV7</accession>
<dbReference type="Proteomes" id="UP000078532">
    <property type="component" value="Unassembled WGS sequence"/>
</dbReference>
<feature type="domain" description="C3H1-type" evidence="1">
    <location>
        <begin position="25"/>
        <end position="61"/>
    </location>
</feature>
<dbReference type="GO" id="GO:0046872">
    <property type="term" value="F:metal ion binding"/>
    <property type="evidence" value="ECO:0007669"/>
    <property type="project" value="InterPro"/>
</dbReference>
<sequence length="61" mass="6581">MFPDAPPGLPEGRCTGGDGLLPLSRGKPAVCRLFFTKCRGSGFHGFNKCRRAGSCRFRHGV</sequence>
<protein>
    <recommendedName>
        <fullName evidence="1">C3H1-type domain-containing protein</fullName>
    </recommendedName>
</protein>